<dbReference type="GO" id="GO:0016579">
    <property type="term" value="P:protein deubiquitination"/>
    <property type="evidence" value="ECO:0007669"/>
    <property type="project" value="InterPro"/>
</dbReference>
<evidence type="ECO:0000256" key="1">
    <source>
        <dbReference type="ARBA" id="ARBA00009085"/>
    </source>
</evidence>
<dbReference type="InterPro" id="IPR018200">
    <property type="entry name" value="USP_CS"/>
</dbReference>
<evidence type="ECO:0000256" key="2">
    <source>
        <dbReference type="SAM" id="MobiDB-lite"/>
    </source>
</evidence>
<dbReference type="Proteomes" id="UP001281410">
    <property type="component" value="Unassembled WGS sequence"/>
</dbReference>
<dbReference type="GO" id="GO:0004843">
    <property type="term" value="F:cysteine-type deubiquitinase activity"/>
    <property type="evidence" value="ECO:0007669"/>
    <property type="project" value="InterPro"/>
</dbReference>
<dbReference type="EMBL" id="JANJYJ010000009">
    <property type="protein sequence ID" value="KAK3187875.1"/>
    <property type="molecule type" value="Genomic_DNA"/>
</dbReference>
<comment type="similarity">
    <text evidence="1">Belongs to the peptidase C19 family.</text>
</comment>
<protein>
    <recommendedName>
        <fullName evidence="3">USP domain-containing protein</fullName>
    </recommendedName>
</protein>
<dbReference type="PROSITE" id="PS00973">
    <property type="entry name" value="USP_2"/>
    <property type="match status" value="1"/>
</dbReference>
<dbReference type="GO" id="GO:0005829">
    <property type="term" value="C:cytosol"/>
    <property type="evidence" value="ECO:0007669"/>
    <property type="project" value="TreeGrafter"/>
</dbReference>
<accession>A0AAD9ZNR4</accession>
<sequence length="214" mass="24209">MNTVVSQQDEGKVEKNDAREEQSHFSGPHKSCSQESSPDQADDSCSVDESSSIGNAVDKVQPSGSHESEESNSKEMKFKTVKVKRDATKRVLIDKAPPILTIHLKRFSQDARGRLSKLNGHVNFRETINLRPYMDPRCIDQEKYLYHLVGVVEHLGTMRGGHYVAYVKGAKSKGKAEKEIGECVWHHVSDAYVREVSLEQVLRCEAYILFYQKI</sequence>
<dbReference type="PANTHER" id="PTHR24006:SF781">
    <property type="entry name" value="LD34905P"/>
    <property type="match status" value="1"/>
</dbReference>
<feature type="domain" description="USP" evidence="3">
    <location>
        <begin position="1"/>
        <end position="214"/>
    </location>
</feature>
<dbReference type="PROSITE" id="PS50235">
    <property type="entry name" value="USP_3"/>
    <property type="match status" value="1"/>
</dbReference>
<dbReference type="AlphaFoldDB" id="A0AAD9ZNR4"/>
<evidence type="ECO:0000313" key="5">
    <source>
        <dbReference type="Proteomes" id="UP001281410"/>
    </source>
</evidence>
<dbReference type="InterPro" id="IPR050164">
    <property type="entry name" value="Peptidase_C19"/>
</dbReference>
<keyword evidence="5" id="KW-1185">Reference proteome</keyword>
<evidence type="ECO:0000313" key="4">
    <source>
        <dbReference type="EMBL" id="KAK3187875.1"/>
    </source>
</evidence>
<dbReference type="Pfam" id="PF00443">
    <property type="entry name" value="UCH"/>
    <property type="match status" value="1"/>
</dbReference>
<dbReference type="InterPro" id="IPR001394">
    <property type="entry name" value="Peptidase_C19_UCH"/>
</dbReference>
<feature type="compositionally biased region" description="Basic and acidic residues" evidence="2">
    <location>
        <begin position="66"/>
        <end position="80"/>
    </location>
</feature>
<dbReference type="GO" id="GO:0005634">
    <property type="term" value="C:nucleus"/>
    <property type="evidence" value="ECO:0007669"/>
    <property type="project" value="TreeGrafter"/>
</dbReference>
<dbReference type="InterPro" id="IPR028889">
    <property type="entry name" value="USP"/>
</dbReference>
<dbReference type="Gene3D" id="3.90.70.10">
    <property type="entry name" value="Cysteine proteinases"/>
    <property type="match status" value="1"/>
</dbReference>
<organism evidence="4 5">
    <name type="scientific">Dipteronia sinensis</name>
    <dbReference type="NCBI Taxonomy" id="43782"/>
    <lineage>
        <taxon>Eukaryota</taxon>
        <taxon>Viridiplantae</taxon>
        <taxon>Streptophyta</taxon>
        <taxon>Embryophyta</taxon>
        <taxon>Tracheophyta</taxon>
        <taxon>Spermatophyta</taxon>
        <taxon>Magnoliopsida</taxon>
        <taxon>eudicotyledons</taxon>
        <taxon>Gunneridae</taxon>
        <taxon>Pentapetalae</taxon>
        <taxon>rosids</taxon>
        <taxon>malvids</taxon>
        <taxon>Sapindales</taxon>
        <taxon>Sapindaceae</taxon>
        <taxon>Hippocastanoideae</taxon>
        <taxon>Acereae</taxon>
        <taxon>Dipteronia</taxon>
    </lineage>
</organism>
<feature type="region of interest" description="Disordered" evidence="2">
    <location>
        <begin position="1"/>
        <end position="80"/>
    </location>
</feature>
<name>A0AAD9ZNR4_9ROSI</name>
<comment type="caution">
    <text evidence="4">The sequence shown here is derived from an EMBL/GenBank/DDBJ whole genome shotgun (WGS) entry which is preliminary data.</text>
</comment>
<dbReference type="SUPFAM" id="SSF54001">
    <property type="entry name" value="Cysteine proteinases"/>
    <property type="match status" value="1"/>
</dbReference>
<evidence type="ECO:0000259" key="3">
    <source>
        <dbReference type="PROSITE" id="PS50235"/>
    </source>
</evidence>
<dbReference type="InterPro" id="IPR038765">
    <property type="entry name" value="Papain-like_cys_pep_sf"/>
</dbReference>
<feature type="compositionally biased region" description="Basic and acidic residues" evidence="2">
    <location>
        <begin position="9"/>
        <end position="23"/>
    </location>
</feature>
<dbReference type="PANTHER" id="PTHR24006">
    <property type="entry name" value="UBIQUITIN CARBOXYL-TERMINAL HYDROLASE"/>
    <property type="match status" value="1"/>
</dbReference>
<gene>
    <name evidence="4" type="ORF">Dsin_027436</name>
</gene>
<proteinExistence type="inferred from homology"/>
<reference evidence="4" key="1">
    <citation type="journal article" date="2023" name="Plant J.">
        <title>Genome sequences and population genomics provide insights into the demographic history, inbreeding, and mutation load of two 'living fossil' tree species of Dipteronia.</title>
        <authorList>
            <person name="Feng Y."/>
            <person name="Comes H.P."/>
            <person name="Chen J."/>
            <person name="Zhu S."/>
            <person name="Lu R."/>
            <person name="Zhang X."/>
            <person name="Li P."/>
            <person name="Qiu J."/>
            <person name="Olsen K.M."/>
            <person name="Qiu Y."/>
        </authorList>
    </citation>
    <scope>NUCLEOTIDE SEQUENCE</scope>
    <source>
        <strain evidence="4">NBL</strain>
    </source>
</reference>